<dbReference type="Proteomes" id="UP000503540">
    <property type="component" value="Chromosome"/>
</dbReference>
<dbReference type="AlphaFoldDB" id="A0A6G9YNA5"/>
<accession>A0A6G9YNA5</accession>
<dbReference type="RefSeq" id="WP_167471241.1">
    <property type="nucleotide sequence ID" value="NZ_CP046172.1"/>
</dbReference>
<reference evidence="1 2" key="1">
    <citation type="journal article" date="2019" name="ACS Chem. Biol.">
        <title>Identification and Mobilization of a Cryptic Antibiotic Biosynthesis Gene Locus from a Human-Pathogenic Nocardia Isolate.</title>
        <authorList>
            <person name="Herisse M."/>
            <person name="Ishida K."/>
            <person name="Porter J.L."/>
            <person name="Howden B."/>
            <person name="Hertweck C."/>
            <person name="Stinear T.P."/>
            <person name="Pidot S.J."/>
        </authorList>
    </citation>
    <scope>NUCLEOTIDE SEQUENCE [LARGE SCALE GENOMIC DNA]</scope>
    <source>
        <strain evidence="1 2">AUSMDU00012717</strain>
    </source>
</reference>
<organism evidence="1 2">
    <name type="scientific">Nocardia arthritidis</name>
    <dbReference type="NCBI Taxonomy" id="228602"/>
    <lineage>
        <taxon>Bacteria</taxon>
        <taxon>Bacillati</taxon>
        <taxon>Actinomycetota</taxon>
        <taxon>Actinomycetes</taxon>
        <taxon>Mycobacteriales</taxon>
        <taxon>Nocardiaceae</taxon>
        <taxon>Nocardia</taxon>
    </lineage>
</organism>
<protein>
    <submittedName>
        <fullName evidence="1">Uncharacterized protein</fullName>
    </submittedName>
</protein>
<evidence type="ECO:0000313" key="1">
    <source>
        <dbReference type="EMBL" id="QIS14557.1"/>
    </source>
</evidence>
<proteinExistence type="predicted"/>
<sequence length="203" mass="22175">MAGDGSATMGHVPDLIATIAPVQDGWLVRSPSGPEVLVDDLRFARYEIAKLTAPEGWYEAARELILIDASGEVVHDITLFLDWNNDKGKLAALADAPPEGCRWYPEGSGLHCLRPGANRWDAIAVLAAELRERHGVTVDFGYEKDEWDGEPDRIAHLLLNAVNRAGSSGVTESQLMRFITTVLGGTINVSMYPGETFISYRIP</sequence>
<gene>
    <name evidence="1" type="ORF">F5544_33605</name>
</gene>
<keyword evidence="2" id="KW-1185">Reference proteome</keyword>
<evidence type="ECO:0000313" key="2">
    <source>
        <dbReference type="Proteomes" id="UP000503540"/>
    </source>
</evidence>
<name>A0A6G9YNA5_9NOCA</name>
<dbReference type="KEGG" id="nah:F5544_33605"/>
<dbReference type="EMBL" id="CP046172">
    <property type="protein sequence ID" value="QIS14557.1"/>
    <property type="molecule type" value="Genomic_DNA"/>
</dbReference>